<dbReference type="PANTHER" id="PTHR37425:SF1">
    <property type="entry name" value="OUTER MEMBRANE PROTEIN"/>
    <property type="match status" value="1"/>
</dbReference>
<dbReference type="Proteomes" id="UP000219439">
    <property type="component" value="Unassembled WGS sequence"/>
</dbReference>
<evidence type="ECO:0000256" key="3">
    <source>
        <dbReference type="ARBA" id="ARBA00022670"/>
    </source>
</evidence>
<keyword evidence="8" id="KW-0482">Metalloprotease</keyword>
<keyword evidence="4" id="KW-0479">Metal-binding</keyword>
<dbReference type="GO" id="GO:0006508">
    <property type="term" value="P:proteolysis"/>
    <property type="evidence" value="ECO:0007669"/>
    <property type="project" value="UniProtKB-KW"/>
</dbReference>
<dbReference type="EMBL" id="OBEL01000002">
    <property type="protein sequence ID" value="SNZ18962.1"/>
    <property type="molecule type" value="Genomic_DNA"/>
</dbReference>
<dbReference type="InterPro" id="IPR010275">
    <property type="entry name" value="MepK"/>
</dbReference>
<accession>A0A285PB62</accession>
<sequence>MVAACTLIPFATTGEAEAANRSLTLHNTHTKETTTIVYKRNGRFDADGLRKLNRFLRDWRRNEIIQMDPALFDLIWQVYKDTGARKPIHVVSGYRSPATNNMLRRRSRGVAKQSRHTRGQAMDFYLPGVPIRKIREVGLRMQAGGVGYYPRSNSPFVHIDTGNVRHWPRMSRKQLARVFPRGNTVHVPTDGKPFKGYKQAKAKVARIKSQMARSSRSVARFTQVVKAAPSKSRRTQIASANASRIAPAQQKSNSFLSNLLNRTPQNRPTPAAAPRVAAPAPVELTPAASAAPFQLAALPKPRAPQPRPALPVEPAPIDLAASDHTDIPAPTGPAPEPEQIKLAILPKPRQSSPNAQRRFVLASGPKPAAPNPVPAPALTAEPAIDPTSTASTATVQEHLKLASLPQGSPERQEVLSGFGTVPPASPVVEATPAKAEDAIAQLAKAEADTDATDNRFSYAPVPAPLPRAGSEDPGKQALQLASLPNAKPLTQPQNNLPVPRPAARKAVAPNTPVQPATRSRDQLAKLTFSYGPASMSHFAHMKQSAQTATFARLSRPAPNNLNGLVAQPAHMIEQGFSHQPINFTSSRQFAGRAVAPLAIRRFN</sequence>
<dbReference type="InterPro" id="IPR009045">
    <property type="entry name" value="Zn_M74/Hedgehog-like"/>
</dbReference>
<keyword evidence="9" id="KW-0961">Cell wall biogenesis/degradation</keyword>
<dbReference type="Pfam" id="PF05951">
    <property type="entry name" value="Peptidase_M15_2"/>
    <property type="match status" value="1"/>
</dbReference>
<proteinExistence type="inferred from homology"/>
<evidence type="ECO:0000256" key="6">
    <source>
        <dbReference type="ARBA" id="ARBA00022801"/>
    </source>
</evidence>
<dbReference type="SUPFAM" id="SSF55166">
    <property type="entry name" value="Hedgehog/DD-peptidase"/>
    <property type="match status" value="1"/>
</dbReference>
<evidence type="ECO:0000256" key="2">
    <source>
        <dbReference type="ARBA" id="ARBA00004776"/>
    </source>
</evidence>
<comment type="similarity">
    <text evidence="10">Belongs to the peptidase M15 family.</text>
</comment>
<dbReference type="GO" id="GO:0008237">
    <property type="term" value="F:metallopeptidase activity"/>
    <property type="evidence" value="ECO:0007669"/>
    <property type="project" value="UniProtKB-KW"/>
</dbReference>
<comment type="pathway">
    <text evidence="2">Cell wall biogenesis; cell wall polysaccharide biosynthesis.</text>
</comment>
<name>A0A285PB62_9HYPH</name>
<evidence type="ECO:0000256" key="11">
    <source>
        <dbReference type="ARBA" id="ARBA00093666"/>
    </source>
</evidence>
<keyword evidence="7" id="KW-0862">Zinc</keyword>
<feature type="region of interest" description="Disordered" evidence="12">
    <location>
        <begin position="225"/>
        <end position="250"/>
    </location>
</feature>
<gene>
    <name evidence="13" type="ORF">SAMN06265368_2039</name>
</gene>
<dbReference type="GO" id="GO:0046872">
    <property type="term" value="F:metal ion binding"/>
    <property type="evidence" value="ECO:0007669"/>
    <property type="project" value="UniProtKB-KW"/>
</dbReference>
<comment type="cofactor">
    <cofactor evidence="1">
        <name>Zn(2+)</name>
        <dbReference type="ChEBI" id="CHEBI:29105"/>
    </cofactor>
</comment>
<keyword evidence="3" id="KW-0645">Protease</keyword>
<dbReference type="Gene3D" id="3.30.1380.10">
    <property type="match status" value="1"/>
</dbReference>
<evidence type="ECO:0000256" key="10">
    <source>
        <dbReference type="ARBA" id="ARBA00093448"/>
    </source>
</evidence>
<reference evidence="13 14" key="1">
    <citation type="submission" date="2017-09" db="EMBL/GenBank/DDBJ databases">
        <authorList>
            <person name="Ehlers B."/>
            <person name="Leendertz F.H."/>
        </authorList>
    </citation>
    <scope>NUCLEOTIDE SEQUENCE [LARGE SCALE GENOMIC DNA]</scope>
    <source>
        <strain evidence="13 14">DSM 18289</strain>
    </source>
</reference>
<evidence type="ECO:0000313" key="14">
    <source>
        <dbReference type="Proteomes" id="UP000219439"/>
    </source>
</evidence>
<dbReference type="CDD" id="cd14844">
    <property type="entry name" value="Zn-DD-carboxypeptidase_like"/>
    <property type="match status" value="1"/>
</dbReference>
<dbReference type="PANTHER" id="PTHR37425">
    <property type="match status" value="1"/>
</dbReference>
<evidence type="ECO:0000256" key="4">
    <source>
        <dbReference type="ARBA" id="ARBA00022723"/>
    </source>
</evidence>
<keyword evidence="14" id="KW-1185">Reference proteome</keyword>
<evidence type="ECO:0000256" key="9">
    <source>
        <dbReference type="ARBA" id="ARBA00023316"/>
    </source>
</evidence>
<feature type="region of interest" description="Disordered" evidence="12">
    <location>
        <begin position="484"/>
        <end position="520"/>
    </location>
</feature>
<evidence type="ECO:0000256" key="7">
    <source>
        <dbReference type="ARBA" id="ARBA00022833"/>
    </source>
</evidence>
<keyword evidence="6" id="KW-0378">Hydrolase</keyword>
<evidence type="ECO:0000256" key="12">
    <source>
        <dbReference type="SAM" id="MobiDB-lite"/>
    </source>
</evidence>
<protein>
    <recommendedName>
        <fullName evidence="11">Murein endopeptidase K</fullName>
    </recommendedName>
</protein>
<evidence type="ECO:0000313" key="13">
    <source>
        <dbReference type="EMBL" id="SNZ18962.1"/>
    </source>
</evidence>
<dbReference type="GO" id="GO:0071555">
    <property type="term" value="P:cell wall organization"/>
    <property type="evidence" value="ECO:0007669"/>
    <property type="project" value="UniProtKB-KW"/>
</dbReference>
<organism evidence="13 14">
    <name type="scientific">Cohaesibacter gelatinilyticus</name>
    <dbReference type="NCBI Taxonomy" id="372072"/>
    <lineage>
        <taxon>Bacteria</taxon>
        <taxon>Pseudomonadati</taxon>
        <taxon>Pseudomonadota</taxon>
        <taxon>Alphaproteobacteria</taxon>
        <taxon>Hyphomicrobiales</taxon>
        <taxon>Cohaesibacteraceae</taxon>
    </lineage>
</organism>
<evidence type="ECO:0000256" key="5">
    <source>
        <dbReference type="ARBA" id="ARBA00022729"/>
    </source>
</evidence>
<evidence type="ECO:0000256" key="1">
    <source>
        <dbReference type="ARBA" id="ARBA00001947"/>
    </source>
</evidence>
<evidence type="ECO:0000256" key="8">
    <source>
        <dbReference type="ARBA" id="ARBA00023049"/>
    </source>
</evidence>
<dbReference type="AlphaFoldDB" id="A0A285PB62"/>
<keyword evidence="5" id="KW-0732">Signal</keyword>